<evidence type="ECO:0000256" key="1">
    <source>
        <dbReference type="ARBA" id="ARBA00007569"/>
    </source>
</evidence>
<keyword evidence="3" id="KW-0472">Membrane</keyword>
<dbReference type="AlphaFoldDB" id="A0A511RK89"/>
<evidence type="ECO:0000256" key="2">
    <source>
        <dbReference type="ARBA" id="ARBA00022448"/>
    </source>
</evidence>
<dbReference type="PROSITE" id="PS00542">
    <property type="entry name" value="COMPLEX1_30K"/>
    <property type="match status" value="1"/>
</dbReference>
<evidence type="ECO:0000256" key="3">
    <source>
        <dbReference type="HAMAP-Rule" id="MF_01357"/>
    </source>
</evidence>
<comment type="caution">
    <text evidence="7">The sequence shown here is derived from an EMBL/GenBank/DDBJ whole genome shotgun (WGS) entry which is preliminary data.</text>
</comment>
<dbReference type="GO" id="GO:0050136">
    <property type="term" value="F:NADH dehydrogenase (quinone) (non-electrogenic) activity"/>
    <property type="evidence" value="ECO:0007669"/>
    <property type="project" value="UniProtKB-UniRule"/>
</dbReference>
<comment type="subunit">
    <text evidence="3">NDH-1 is composed of 15 different subunits. Subunits NuoB, C, D, E, F, and G constitute the peripheral sector of the complex.</text>
</comment>
<reference evidence="7 8" key="1">
    <citation type="submission" date="2019-07" db="EMBL/GenBank/DDBJ databases">
        <title>Whole genome shotgun sequence of Oceanithermus desulfurans NBRC 100063.</title>
        <authorList>
            <person name="Hosoyama A."/>
            <person name="Uohara A."/>
            <person name="Ohji S."/>
            <person name="Ichikawa N."/>
        </authorList>
    </citation>
    <scope>NUCLEOTIDE SEQUENCE [LARGE SCALE GENOMIC DNA]</scope>
    <source>
        <strain evidence="7 8">NBRC 100063</strain>
    </source>
</reference>
<dbReference type="Proteomes" id="UP000321827">
    <property type="component" value="Unassembled WGS sequence"/>
</dbReference>
<dbReference type="GO" id="GO:0048038">
    <property type="term" value="F:quinone binding"/>
    <property type="evidence" value="ECO:0007669"/>
    <property type="project" value="UniProtKB-KW"/>
</dbReference>
<proteinExistence type="inferred from homology"/>
<evidence type="ECO:0000256" key="4">
    <source>
        <dbReference type="RuleBase" id="RU003456"/>
    </source>
</evidence>
<evidence type="ECO:0000313" key="7">
    <source>
        <dbReference type="EMBL" id="GEM89497.1"/>
    </source>
</evidence>
<organism evidence="7 8">
    <name type="scientific">Oceanithermus desulfurans NBRC 100063</name>
    <dbReference type="NCBI Taxonomy" id="1227550"/>
    <lineage>
        <taxon>Bacteria</taxon>
        <taxon>Thermotogati</taxon>
        <taxon>Deinococcota</taxon>
        <taxon>Deinococci</taxon>
        <taxon>Thermales</taxon>
        <taxon>Thermaceae</taxon>
        <taxon>Oceanithermus</taxon>
    </lineage>
</organism>
<gene>
    <name evidence="7" type="primary">nqo5</name>
    <name evidence="3" type="synonym">nuoC</name>
    <name evidence="7" type="ORF">ODE01S_09310</name>
</gene>
<keyword evidence="2 3" id="KW-0813">Transport</keyword>
<dbReference type="GO" id="GO:0008137">
    <property type="term" value="F:NADH dehydrogenase (ubiquinone) activity"/>
    <property type="evidence" value="ECO:0007669"/>
    <property type="project" value="InterPro"/>
</dbReference>
<dbReference type="InterPro" id="IPR010218">
    <property type="entry name" value="NADH_DH_suC"/>
</dbReference>
<name>A0A511RK89_9DEIN</name>
<dbReference type="InterPro" id="IPR020396">
    <property type="entry name" value="NADH_UbQ_OxRdtase_CS"/>
</dbReference>
<accession>A0A511RK89</accession>
<keyword evidence="3 4" id="KW-0520">NAD</keyword>
<dbReference type="Gene3D" id="3.30.460.80">
    <property type="entry name" value="NADH:ubiquinone oxidoreductase, 30kDa subunit"/>
    <property type="match status" value="1"/>
</dbReference>
<comment type="subcellular location">
    <subcellularLocation>
        <location evidence="3">Cell membrane</location>
        <topology evidence="3">Peripheral membrane protein</topology>
        <orientation evidence="3">Cytoplasmic side</orientation>
    </subcellularLocation>
</comment>
<feature type="domain" description="NADH:ubiquinone oxidoreductase 30kDa subunit" evidence="6">
    <location>
        <begin position="27"/>
        <end position="154"/>
    </location>
</feature>
<dbReference type="HAMAP" id="MF_01357">
    <property type="entry name" value="NDH1_NuoC"/>
    <property type="match status" value="1"/>
</dbReference>
<comment type="function">
    <text evidence="3">NDH-1 shuttles electrons from NADH, via FMN and iron-sulfur (Fe-S) centers, to quinones in the respiratory chain. The immediate electron acceptor for the enzyme in this species is believed to be a menaquinone. Couples the redox reaction to proton translocation (for every two electrons transferred, four hydrogen ions are translocated across the cytoplasmic membrane), and thus conserves the redox energy in a proton gradient.</text>
</comment>
<dbReference type="Pfam" id="PF00329">
    <property type="entry name" value="Complex1_30kDa"/>
    <property type="match status" value="1"/>
</dbReference>
<dbReference type="EMBL" id="BJXN01000005">
    <property type="protein sequence ID" value="GEM89497.1"/>
    <property type="molecule type" value="Genomic_DNA"/>
</dbReference>
<evidence type="ECO:0000256" key="5">
    <source>
        <dbReference type="RuleBase" id="RU003582"/>
    </source>
</evidence>
<comment type="catalytic activity">
    <reaction evidence="3 5">
        <text>a quinone + NADH + 5 H(+)(in) = a quinol + NAD(+) + 4 H(+)(out)</text>
        <dbReference type="Rhea" id="RHEA:57888"/>
        <dbReference type="ChEBI" id="CHEBI:15378"/>
        <dbReference type="ChEBI" id="CHEBI:24646"/>
        <dbReference type="ChEBI" id="CHEBI:57540"/>
        <dbReference type="ChEBI" id="CHEBI:57945"/>
        <dbReference type="ChEBI" id="CHEBI:132124"/>
    </reaction>
</comment>
<dbReference type="InterPro" id="IPR001268">
    <property type="entry name" value="NADH_UbQ_OxRdtase_30kDa_su"/>
</dbReference>
<dbReference type="RefSeq" id="WP_147146366.1">
    <property type="nucleotide sequence ID" value="NZ_BJXN01000005.1"/>
</dbReference>
<dbReference type="InterPro" id="IPR037232">
    <property type="entry name" value="NADH_quin_OxRdtase_su_C/D-like"/>
</dbReference>
<dbReference type="PANTHER" id="PTHR10884:SF14">
    <property type="entry name" value="NADH DEHYDROGENASE [UBIQUINONE] IRON-SULFUR PROTEIN 3, MITOCHONDRIAL"/>
    <property type="match status" value="1"/>
</dbReference>
<protein>
    <recommendedName>
        <fullName evidence="3">NADH-quinone oxidoreductase subunit C</fullName>
        <ecNumber evidence="3">7.1.1.-</ecNumber>
    </recommendedName>
    <alternativeName>
        <fullName evidence="3">NADH dehydrogenase I subunit C</fullName>
    </alternativeName>
    <alternativeName>
        <fullName evidence="3">NDH-1 subunit C</fullName>
    </alternativeName>
</protein>
<keyword evidence="3" id="KW-1003">Cell membrane</keyword>
<evidence type="ECO:0000313" key="8">
    <source>
        <dbReference type="Proteomes" id="UP000321827"/>
    </source>
</evidence>
<sequence length="209" mass="23577">MRLERAKTYAAEHGYAVEEARGLVWLDVPREALADFFPAMQELGFNYLANVIGIDYSSYPEPRPERYAVLFELVSIKGWKDGDGSRFFARVWVPERDPVLPSAVPFYASANFFEREIFDLLGIRFEGHPDLRKILTPEDLEGHPLRKDYPLGETPTQFKDGRYIDPASFRAGLAGGDPGLTGRRGGARRGYAEIYEDVRRAQAAEGEDA</sequence>
<dbReference type="EC" id="7.1.1.-" evidence="3"/>
<comment type="similarity">
    <text evidence="1 3 4">Belongs to the complex I 30 kDa subunit family.</text>
</comment>
<dbReference type="PANTHER" id="PTHR10884">
    <property type="entry name" value="NADH DEHYDROGENASE UBIQUINONE IRON-SULFUR PROTEIN 3"/>
    <property type="match status" value="1"/>
</dbReference>
<dbReference type="SUPFAM" id="SSF143243">
    <property type="entry name" value="Nqo5-like"/>
    <property type="match status" value="1"/>
</dbReference>
<evidence type="ECO:0000259" key="6">
    <source>
        <dbReference type="Pfam" id="PF00329"/>
    </source>
</evidence>
<keyword evidence="3 4" id="KW-1278">Translocase</keyword>
<dbReference type="OrthoDB" id="9803286at2"/>
<keyword evidence="3 5" id="KW-0874">Quinone</keyword>
<dbReference type="GO" id="GO:0005886">
    <property type="term" value="C:plasma membrane"/>
    <property type="evidence" value="ECO:0007669"/>
    <property type="project" value="UniProtKB-SubCell"/>
</dbReference>